<evidence type="ECO:0000256" key="7">
    <source>
        <dbReference type="SAM" id="MobiDB-lite"/>
    </source>
</evidence>
<comment type="caution">
    <text evidence="9">The sequence shown here is derived from an EMBL/GenBank/DDBJ whole genome shotgun (WGS) entry which is preliminary data.</text>
</comment>
<evidence type="ECO:0000256" key="8">
    <source>
        <dbReference type="SAM" id="Phobius"/>
    </source>
</evidence>
<reference evidence="9 10" key="1">
    <citation type="submission" date="2019-02" db="EMBL/GenBank/DDBJ databases">
        <title>Prokaryotic population dynamics and viral predation in marine succession experiment using metagenomics: the confinement effect.</title>
        <authorList>
            <person name="Haro-Moreno J.M."/>
            <person name="Rodriguez-Valera F."/>
            <person name="Lopez-Perez M."/>
        </authorList>
    </citation>
    <scope>NUCLEOTIDE SEQUENCE [LARGE SCALE GENOMIC DNA]</scope>
    <source>
        <strain evidence="9">MED-G170</strain>
    </source>
</reference>
<dbReference type="PANTHER" id="PTHR34184">
    <property type="entry name" value="UPF0718 PROTEIN YCGR"/>
    <property type="match status" value="1"/>
</dbReference>
<comment type="subcellular location">
    <subcellularLocation>
        <location evidence="1">Cell membrane</location>
        <topology evidence="1">Multi-pass membrane protein</topology>
    </subcellularLocation>
</comment>
<dbReference type="GO" id="GO:0005886">
    <property type="term" value="C:plasma membrane"/>
    <property type="evidence" value="ECO:0007669"/>
    <property type="project" value="UniProtKB-SubCell"/>
</dbReference>
<keyword evidence="6 8" id="KW-0472">Membrane</keyword>
<evidence type="ECO:0000256" key="4">
    <source>
        <dbReference type="ARBA" id="ARBA00022692"/>
    </source>
</evidence>
<accession>A0A520MGT1</accession>
<keyword evidence="3" id="KW-1003">Cell membrane</keyword>
<proteinExistence type="inferred from homology"/>
<comment type="similarity">
    <text evidence="2">Belongs to the UPF0718 family.</text>
</comment>
<organism evidence="9 10">
    <name type="scientific">SAR92 clade bacterium</name>
    <dbReference type="NCBI Taxonomy" id="2315479"/>
    <lineage>
        <taxon>Bacteria</taxon>
        <taxon>Pseudomonadati</taxon>
        <taxon>Pseudomonadota</taxon>
        <taxon>Gammaproteobacteria</taxon>
        <taxon>Cellvibrionales</taxon>
        <taxon>Porticoccaceae</taxon>
        <taxon>SAR92 clade</taxon>
    </lineage>
</organism>
<evidence type="ECO:0000256" key="6">
    <source>
        <dbReference type="ARBA" id="ARBA00023136"/>
    </source>
</evidence>
<feature type="transmembrane region" description="Helical" evidence="8">
    <location>
        <begin position="293"/>
        <end position="315"/>
    </location>
</feature>
<dbReference type="InterPro" id="IPR005524">
    <property type="entry name" value="DUF318"/>
</dbReference>
<feature type="transmembrane region" description="Helical" evidence="8">
    <location>
        <begin position="110"/>
        <end position="129"/>
    </location>
</feature>
<feature type="compositionally biased region" description="Polar residues" evidence="7">
    <location>
        <begin position="136"/>
        <end position="148"/>
    </location>
</feature>
<protein>
    <submittedName>
        <fullName evidence="9">Permease</fullName>
    </submittedName>
</protein>
<keyword evidence="4 8" id="KW-0812">Transmembrane</keyword>
<evidence type="ECO:0000256" key="2">
    <source>
        <dbReference type="ARBA" id="ARBA00006386"/>
    </source>
</evidence>
<sequence length="365" mass="38156">MSFTQHFIGLFIESAPWLLMGFSVAGLMKAFVPSQVLAKHLGEPGLLATIKAALLGAPLPLCSCGVIPAALGLRRSGASKAATTSFLISTPETGVDSVTVSYAMMGPFMAIIRPIAAISTAITAGLLVGPDKNDHAPQSSEPVQSCCASKTAEPAPDPEPASAESCCSKVSEENSAADSIGNRLRDSMKFTFVDLIRDISLWLMIGLGIAAVVKTYVPTEFLTQWGDGFMAFVVMALIGVPMYICALASTPIAAGLLFSGVSPGATLVFMLVGPATNIATIGLVRNELGTRALVAYLGSVVGVGFGFGYLTNYLVTQWSIDFLAQTQHTHMMTNTPIASMSAIILGALMTYALVTKYLFVKPASA</sequence>
<feature type="transmembrane region" description="Helical" evidence="8">
    <location>
        <begin position="7"/>
        <end position="32"/>
    </location>
</feature>
<name>A0A520MGT1_9GAMM</name>
<evidence type="ECO:0000256" key="5">
    <source>
        <dbReference type="ARBA" id="ARBA00022989"/>
    </source>
</evidence>
<dbReference type="Pfam" id="PF03773">
    <property type="entry name" value="ArsP_1"/>
    <property type="match status" value="1"/>
</dbReference>
<dbReference type="NCBIfam" id="NF033936">
    <property type="entry name" value="CuZnOut_SO0444"/>
    <property type="match status" value="1"/>
</dbReference>
<feature type="transmembrane region" description="Helical" evidence="8">
    <location>
        <begin position="335"/>
        <end position="354"/>
    </location>
</feature>
<feature type="transmembrane region" description="Helical" evidence="8">
    <location>
        <begin position="199"/>
        <end position="217"/>
    </location>
</feature>
<dbReference type="AlphaFoldDB" id="A0A520MGT1"/>
<gene>
    <name evidence="9" type="ORF">EVB03_03980</name>
</gene>
<evidence type="ECO:0000313" key="9">
    <source>
        <dbReference type="EMBL" id="RZO20428.1"/>
    </source>
</evidence>
<dbReference type="InterPro" id="IPR052923">
    <property type="entry name" value="UPF0718"/>
</dbReference>
<feature type="transmembrane region" description="Helical" evidence="8">
    <location>
        <begin position="229"/>
        <end position="258"/>
    </location>
</feature>
<keyword evidence="5 8" id="KW-1133">Transmembrane helix</keyword>
<dbReference type="EMBL" id="SHBP01000004">
    <property type="protein sequence ID" value="RZO20428.1"/>
    <property type="molecule type" value="Genomic_DNA"/>
</dbReference>
<feature type="transmembrane region" description="Helical" evidence="8">
    <location>
        <begin position="264"/>
        <end position="284"/>
    </location>
</feature>
<feature type="region of interest" description="Disordered" evidence="7">
    <location>
        <begin position="133"/>
        <end position="166"/>
    </location>
</feature>
<evidence type="ECO:0000313" key="10">
    <source>
        <dbReference type="Proteomes" id="UP000315889"/>
    </source>
</evidence>
<evidence type="ECO:0000256" key="1">
    <source>
        <dbReference type="ARBA" id="ARBA00004651"/>
    </source>
</evidence>
<dbReference type="Proteomes" id="UP000315889">
    <property type="component" value="Unassembled WGS sequence"/>
</dbReference>
<evidence type="ECO:0000256" key="3">
    <source>
        <dbReference type="ARBA" id="ARBA00022475"/>
    </source>
</evidence>
<dbReference type="PANTHER" id="PTHR34184:SF4">
    <property type="entry name" value="UPF0718 PROTEIN YCGR"/>
    <property type="match status" value="1"/>
</dbReference>